<dbReference type="InterPro" id="IPR051828">
    <property type="entry name" value="HAD-like_hydrolase_domain"/>
</dbReference>
<dbReference type="Gene3D" id="3.40.50.1000">
    <property type="entry name" value="HAD superfamily/HAD-like"/>
    <property type="match status" value="1"/>
</dbReference>
<reference evidence="2" key="1">
    <citation type="submission" date="2017-02" db="UniProtKB">
        <authorList>
            <consortium name="WormBaseParasite"/>
        </authorList>
    </citation>
    <scope>IDENTIFICATION</scope>
</reference>
<sequence length="233" mass="26632">MLKSINKSFVKVISFDATNTLFKLKVSPGFIYSSVGKDFGLSLNAKDIDLRFRDHFNALEKELPCYGYNKCGPKRWWNEIVYRCCNLEINETSKEFAGTLYNELSTSKYYTLINDKTPEILKYLKDNGYKLVIVSNSDSRLRSVLPQLLGDNFFDDYFISSELGISKPDHGVFSMLCQRLSCSPRDILHIGDSLVKDYQCIIDFGGQGLLLNNSNDQISINSLNNLYYINKSK</sequence>
<dbReference type="Proteomes" id="UP000046392">
    <property type="component" value="Unplaced"/>
</dbReference>
<dbReference type="Gene3D" id="1.10.150.720">
    <property type="entry name" value="Haloacid dehalogenase-like hydrolase"/>
    <property type="match status" value="1"/>
</dbReference>
<accession>A0A0N5BTK2</accession>
<dbReference type="InterPro" id="IPR006439">
    <property type="entry name" value="HAD-SF_hydro_IA"/>
</dbReference>
<evidence type="ECO:0000313" key="1">
    <source>
        <dbReference type="Proteomes" id="UP000046392"/>
    </source>
</evidence>
<proteinExistence type="predicted"/>
<dbReference type="SUPFAM" id="SSF56784">
    <property type="entry name" value="HAD-like"/>
    <property type="match status" value="1"/>
</dbReference>
<dbReference type="InterPro" id="IPR044924">
    <property type="entry name" value="HAD-SF_hydro_IA_REG-2-like_cap"/>
</dbReference>
<dbReference type="SFLD" id="SFLDG01129">
    <property type="entry name" value="C1.5:_HAD__Beta-PGM__Phosphata"/>
    <property type="match status" value="1"/>
</dbReference>
<dbReference type="GO" id="GO:0005634">
    <property type="term" value="C:nucleus"/>
    <property type="evidence" value="ECO:0007669"/>
    <property type="project" value="TreeGrafter"/>
</dbReference>
<dbReference type="InterPro" id="IPR011949">
    <property type="entry name" value="HAD-SF_hydro_IA_REG-2-like"/>
</dbReference>
<name>A0A0N5BTK2_STREA</name>
<keyword evidence="1" id="KW-1185">Reference proteome</keyword>
<dbReference type="PRINTS" id="PR00413">
    <property type="entry name" value="HADHALOGNASE"/>
</dbReference>
<dbReference type="NCBIfam" id="TIGR01549">
    <property type="entry name" value="HAD-SF-IA-v1"/>
    <property type="match status" value="1"/>
</dbReference>
<dbReference type="PANTHER" id="PTHR46191:SF2">
    <property type="entry name" value="HALOACID DEHALOGENASE-LIKE HYDROLASE DOMAIN-CONTAINING PROTEIN 3"/>
    <property type="match status" value="1"/>
</dbReference>
<evidence type="ECO:0000313" key="2">
    <source>
        <dbReference type="WBParaSite" id="SPAL_0000918400.1"/>
    </source>
</evidence>
<dbReference type="PANTHER" id="PTHR46191">
    <property type="match status" value="1"/>
</dbReference>
<dbReference type="InterPro" id="IPR023214">
    <property type="entry name" value="HAD_sf"/>
</dbReference>
<dbReference type="SFLD" id="SFLDS00003">
    <property type="entry name" value="Haloacid_Dehalogenase"/>
    <property type="match status" value="1"/>
</dbReference>
<organism evidence="1 2">
    <name type="scientific">Strongyloides papillosus</name>
    <name type="common">Intestinal threadworm</name>
    <dbReference type="NCBI Taxonomy" id="174720"/>
    <lineage>
        <taxon>Eukaryota</taxon>
        <taxon>Metazoa</taxon>
        <taxon>Ecdysozoa</taxon>
        <taxon>Nematoda</taxon>
        <taxon>Chromadorea</taxon>
        <taxon>Rhabditida</taxon>
        <taxon>Tylenchina</taxon>
        <taxon>Panagrolaimomorpha</taxon>
        <taxon>Strongyloidoidea</taxon>
        <taxon>Strongyloididae</taxon>
        <taxon>Strongyloides</taxon>
    </lineage>
</organism>
<dbReference type="WBParaSite" id="SPAL_0000918400.1">
    <property type="protein sequence ID" value="SPAL_0000918400.1"/>
    <property type="gene ID" value="SPAL_0000918400"/>
</dbReference>
<dbReference type="Pfam" id="PF00702">
    <property type="entry name" value="Hydrolase"/>
    <property type="match status" value="1"/>
</dbReference>
<dbReference type="AlphaFoldDB" id="A0A0N5BTK2"/>
<dbReference type="NCBIfam" id="TIGR02252">
    <property type="entry name" value="DREG-2"/>
    <property type="match status" value="1"/>
</dbReference>
<dbReference type="InterPro" id="IPR036412">
    <property type="entry name" value="HAD-like_sf"/>
</dbReference>
<protein>
    <submittedName>
        <fullName evidence="2">Haloacid dehalogenase-like hydrolase domain-containing protein 3</fullName>
    </submittedName>
</protein>
<dbReference type="STRING" id="174720.A0A0N5BTK2"/>